<gene>
    <name evidence="4" type="ORF">VKT23_020335</name>
</gene>
<feature type="compositionally biased region" description="Pro residues" evidence="3">
    <location>
        <begin position="95"/>
        <end position="106"/>
    </location>
</feature>
<organism evidence="4 5">
    <name type="scientific">Marasmiellus scandens</name>
    <dbReference type="NCBI Taxonomy" id="2682957"/>
    <lineage>
        <taxon>Eukaryota</taxon>
        <taxon>Fungi</taxon>
        <taxon>Dikarya</taxon>
        <taxon>Basidiomycota</taxon>
        <taxon>Agaricomycotina</taxon>
        <taxon>Agaricomycetes</taxon>
        <taxon>Agaricomycetidae</taxon>
        <taxon>Agaricales</taxon>
        <taxon>Marasmiineae</taxon>
        <taxon>Omphalotaceae</taxon>
        <taxon>Marasmiellus</taxon>
    </lineage>
</organism>
<reference evidence="4 5" key="1">
    <citation type="submission" date="2024-01" db="EMBL/GenBank/DDBJ databases">
        <title>A draft genome for the cacao thread blight pathogen Marasmiellus scandens.</title>
        <authorList>
            <person name="Baruah I.K."/>
            <person name="Leung J."/>
            <person name="Bukari Y."/>
            <person name="Amoako-Attah I."/>
            <person name="Meinhardt L.W."/>
            <person name="Bailey B.A."/>
            <person name="Cohen S.P."/>
        </authorList>
    </citation>
    <scope>NUCLEOTIDE SEQUENCE [LARGE SCALE GENOMIC DNA]</scope>
    <source>
        <strain evidence="4 5">GH-19</strain>
    </source>
</reference>
<dbReference type="PROSITE" id="PS00354">
    <property type="entry name" value="HMGI_Y"/>
    <property type="match status" value="1"/>
</dbReference>
<comment type="caution">
    <text evidence="4">The sequence shown here is derived from an EMBL/GenBank/DDBJ whole genome shotgun (WGS) entry which is preliminary data.</text>
</comment>
<dbReference type="Proteomes" id="UP001498398">
    <property type="component" value="Unassembled WGS sequence"/>
</dbReference>
<accession>A0ABR1ILX6</accession>
<evidence type="ECO:0000256" key="3">
    <source>
        <dbReference type="SAM" id="MobiDB-lite"/>
    </source>
</evidence>
<dbReference type="EMBL" id="JBANRG010000130">
    <property type="protein sequence ID" value="KAK7434205.1"/>
    <property type="molecule type" value="Genomic_DNA"/>
</dbReference>
<protein>
    <submittedName>
        <fullName evidence="4">Uncharacterized protein</fullName>
    </submittedName>
</protein>
<feature type="region of interest" description="Disordered" evidence="3">
    <location>
        <begin position="1"/>
        <end position="114"/>
    </location>
</feature>
<evidence type="ECO:0000256" key="2">
    <source>
        <dbReference type="ARBA" id="ARBA00023242"/>
    </source>
</evidence>
<sequence length="127" mass="14670">MANTSDKRPRGRPRKYFSTEEKKAARKRFDAKYYQTKGKALRRRKREEAREKISRQAEIVVNALTPSDPPPEIQLPSRTSTQRAPHPPSSAFRFPPLPPSPLPSSPSPDESYYAYRPPILRPVKLWN</sequence>
<keyword evidence="5" id="KW-1185">Reference proteome</keyword>
<feature type="compositionally biased region" description="Basic and acidic residues" evidence="3">
    <location>
        <begin position="46"/>
        <end position="55"/>
    </location>
</feature>
<proteinExistence type="predicted"/>
<evidence type="ECO:0000313" key="4">
    <source>
        <dbReference type="EMBL" id="KAK7434205.1"/>
    </source>
</evidence>
<keyword evidence="2" id="KW-0539">Nucleus</keyword>
<comment type="subcellular location">
    <subcellularLocation>
        <location evidence="1">Nucleus</location>
    </subcellularLocation>
</comment>
<feature type="compositionally biased region" description="Basic and acidic residues" evidence="3">
    <location>
        <begin position="17"/>
        <end position="31"/>
    </location>
</feature>
<name>A0ABR1ILX6_9AGAR</name>
<dbReference type="InterPro" id="IPR000637">
    <property type="entry name" value="HMGI/Y_DNA-bd_CS"/>
</dbReference>
<evidence type="ECO:0000313" key="5">
    <source>
        <dbReference type="Proteomes" id="UP001498398"/>
    </source>
</evidence>
<evidence type="ECO:0000256" key="1">
    <source>
        <dbReference type="ARBA" id="ARBA00004123"/>
    </source>
</evidence>